<name>A0AAU7JXD2_9MICO</name>
<keyword evidence="3 6" id="KW-0812">Transmembrane</keyword>
<evidence type="ECO:0000256" key="6">
    <source>
        <dbReference type="SAM" id="Phobius"/>
    </source>
</evidence>
<dbReference type="PANTHER" id="PTHR36115:SF6">
    <property type="entry name" value="PROLINE-RICH ANTIGEN HOMOLOG"/>
    <property type="match status" value="1"/>
</dbReference>
<keyword evidence="4 6" id="KW-1133">Transmembrane helix</keyword>
<gene>
    <name evidence="8" type="ORF">ABEG17_06165</name>
</gene>
<dbReference type="GO" id="GO:0005886">
    <property type="term" value="C:plasma membrane"/>
    <property type="evidence" value="ECO:0007669"/>
    <property type="project" value="UniProtKB-SubCell"/>
</dbReference>
<feature type="domain" description="RDD" evidence="7">
    <location>
        <begin position="22"/>
        <end position="168"/>
    </location>
</feature>
<evidence type="ECO:0000313" key="8">
    <source>
        <dbReference type="EMBL" id="XBO44920.1"/>
    </source>
</evidence>
<evidence type="ECO:0000256" key="4">
    <source>
        <dbReference type="ARBA" id="ARBA00022989"/>
    </source>
</evidence>
<accession>A0AAU7JXD2</accession>
<feature type="transmembrane region" description="Helical" evidence="6">
    <location>
        <begin position="75"/>
        <end position="97"/>
    </location>
</feature>
<evidence type="ECO:0000256" key="2">
    <source>
        <dbReference type="ARBA" id="ARBA00022475"/>
    </source>
</evidence>
<evidence type="ECO:0000256" key="5">
    <source>
        <dbReference type="ARBA" id="ARBA00023136"/>
    </source>
</evidence>
<organism evidence="8">
    <name type="scientific">Pedococcus sp. KACC 23699</name>
    <dbReference type="NCBI Taxonomy" id="3149228"/>
    <lineage>
        <taxon>Bacteria</taxon>
        <taxon>Bacillati</taxon>
        <taxon>Actinomycetota</taxon>
        <taxon>Actinomycetes</taxon>
        <taxon>Micrococcales</taxon>
        <taxon>Intrasporangiaceae</taxon>
        <taxon>Pedococcus</taxon>
    </lineage>
</organism>
<keyword evidence="2" id="KW-1003">Cell membrane</keyword>
<dbReference type="InterPro" id="IPR010432">
    <property type="entry name" value="RDD"/>
</dbReference>
<dbReference type="PANTHER" id="PTHR36115">
    <property type="entry name" value="PROLINE-RICH ANTIGEN HOMOLOG-RELATED"/>
    <property type="match status" value="1"/>
</dbReference>
<evidence type="ECO:0000256" key="1">
    <source>
        <dbReference type="ARBA" id="ARBA00004651"/>
    </source>
</evidence>
<comment type="subcellular location">
    <subcellularLocation>
        <location evidence="1">Cell membrane</location>
        <topology evidence="1">Multi-pass membrane protein</topology>
    </subcellularLocation>
</comment>
<dbReference type="InterPro" id="IPR051791">
    <property type="entry name" value="Pra-immunoreactive"/>
</dbReference>
<keyword evidence="5 6" id="KW-0472">Membrane</keyword>
<feature type="transmembrane region" description="Helical" evidence="6">
    <location>
        <begin position="36"/>
        <end position="55"/>
    </location>
</feature>
<proteinExistence type="predicted"/>
<evidence type="ECO:0000256" key="3">
    <source>
        <dbReference type="ARBA" id="ARBA00022692"/>
    </source>
</evidence>
<dbReference type="AlphaFoldDB" id="A0AAU7JXD2"/>
<dbReference type="Pfam" id="PF06271">
    <property type="entry name" value="RDD"/>
    <property type="match status" value="1"/>
</dbReference>
<reference evidence="8" key="1">
    <citation type="submission" date="2024-05" db="EMBL/GenBank/DDBJ databases">
        <authorList>
            <person name="Kim S."/>
            <person name="Heo J."/>
            <person name="Choi H."/>
            <person name="Choi Y."/>
            <person name="Kwon S.-W."/>
            <person name="Kim Y."/>
        </authorList>
    </citation>
    <scope>NUCLEOTIDE SEQUENCE</scope>
    <source>
        <strain evidence="8">KACC 23699</strain>
    </source>
</reference>
<evidence type="ECO:0000259" key="7">
    <source>
        <dbReference type="Pfam" id="PF06271"/>
    </source>
</evidence>
<sequence length="199" mass="21150">MEQQHALANGGGVTSGQWVPMASWGRRAAARLIDSLVYLVAYLPYFVGLAVLLDASPGLRVLSEQPGAASSVDLGTLLLSAGLMLLGSVLAIVAFIWNRCLQQGRTGQSVGKAALNIYLVSARTGTPIGAGTSFLREVVHIVDGVLYLGYLWPLWDRQKQTFADKIMGTVVAHAVPVAAPQEDAPVTWGQTTSEVSRPH</sequence>
<protein>
    <submittedName>
        <fullName evidence="8">RDD family protein</fullName>
    </submittedName>
</protein>
<dbReference type="RefSeq" id="WP_406832406.1">
    <property type="nucleotide sequence ID" value="NZ_CP157483.1"/>
</dbReference>
<dbReference type="EMBL" id="CP157483">
    <property type="protein sequence ID" value="XBO44920.1"/>
    <property type="molecule type" value="Genomic_DNA"/>
</dbReference>